<protein>
    <submittedName>
        <fullName evidence="6">Transcriptional regulator, TetR family</fullName>
    </submittedName>
</protein>
<dbReference type="InterPro" id="IPR041586">
    <property type="entry name" value="PsrA_TetR_C"/>
</dbReference>
<dbReference type="PANTHER" id="PTHR30055">
    <property type="entry name" value="HTH-TYPE TRANSCRIPTIONAL REGULATOR RUTR"/>
    <property type="match status" value="1"/>
</dbReference>
<dbReference type="Pfam" id="PF17939">
    <property type="entry name" value="TetR_C_30"/>
    <property type="match status" value="1"/>
</dbReference>
<evidence type="ECO:0000259" key="5">
    <source>
        <dbReference type="Pfam" id="PF17939"/>
    </source>
</evidence>
<keyword evidence="3" id="KW-0804">Transcription</keyword>
<evidence type="ECO:0000313" key="7">
    <source>
        <dbReference type="Proteomes" id="UP000198960"/>
    </source>
</evidence>
<dbReference type="InterPro" id="IPR009057">
    <property type="entry name" value="Homeodomain-like_sf"/>
</dbReference>
<evidence type="ECO:0000259" key="4">
    <source>
        <dbReference type="Pfam" id="PF00440"/>
    </source>
</evidence>
<feature type="domain" description="PsrA tetracyclin repressor-like C-terminal" evidence="5">
    <location>
        <begin position="100"/>
        <end position="209"/>
    </location>
</feature>
<dbReference type="GO" id="GO:0003700">
    <property type="term" value="F:DNA-binding transcription factor activity"/>
    <property type="evidence" value="ECO:0007669"/>
    <property type="project" value="TreeGrafter"/>
</dbReference>
<accession>A0A1H8R6Q6</accession>
<dbReference type="SUPFAM" id="SSF46689">
    <property type="entry name" value="Homeodomain-like"/>
    <property type="match status" value="1"/>
</dbReference>
<keyword evidence="7" id="KW-1185">Reference proteome</keyword>
<feature type="domain" description="HTH tetR-type" evidence="4">
    <location>
        <begin position="22"/>
        <end position="69"/>
    </location>
</feature>
<reference evidence="7" key="1">
    <citation type="submission" date="2016-10" db="EMBL/GenBank/DDBJ databases">
        <authorList>
            <person name="Varghese N."/>
            <person name="Submissions S."/>
        </authorList>
    </citation>
    <scope>NUCLEOTIDE SEQUENCE [LARGE SCALE GENOMIC DNA]</scope>
    <source>
        <strain evidence="7">DSM 45413</strain>
    </source>
</reference>
<keyword evidence="1" id="KW-0805">Transcription regulation</keyword>
<evidence type="ECO:0000256" key="3">
    <source>
        <dbReference type="ARBA" id="ARBA00023163"/>
    </source>
</evidence>
<dbReference type="InterPro" id="IPR050109">
    <property type="entry name" value="HTH-type_TetR-like_transc_reg"/>
</dbReference>
<evidence type="ECO:0000256" key="1">
    <source>
        <dbReference type="ARBA" id="ARBA00023015"/>
    </source>
</evidence>
<dbReference type="InterPro" id="IPR001647">
    <property type="entry name" value="HTH_TetR"/>
</dbReference>
<dbReference type="Pfam" id="PF00440">
    <property type="entry name" value="TetR_N"/>
    <property type="match status" value="1"/>
</dbReference>
<evidence type="ECO:0000256" key="2">
    <source>
        <dbReference type="ARBA" id="ARBA00023125"/>
    </source>
</evidence>
<dbReference type="STRING" id="673521.SAMN05660991_01045"/>
<keyword evidence="2" id="KW-0238">DNA-binding</keyword>
<sequence>MQQAGARRRGRMERGDASRQLILATAERLFAERGVAAVSSRHISEAAGQRNSAAVGYHFGSRADLVRALLRTRSEPIERLREEMVDRLGPDPGLRDWVACLVRPSTDHLAELGDPTWFARFRAQVITDPALRELAMEDSARSASLRRVVEGLRGCVPDLPEAVYEERRAMEVQLLVHGCADRERALADGRPTPRATWHDAATGIVDALVGLWQAPVSA</sequence>
<dbReference type="Proteomes" id="UP000198960">
    <property type="component" value="Unassembled WGS sequence"/>
</dbReference>
<dbReference type="EMBL" id="FOEE01000002">
    <property type="protein sequence ID" value="SEO62349.1"/>
    <property type="molecule type" value="Genomic_DNA"/>
</dbReference>
<name>A0A1H8R6Q6_9ACTN</name>
<dbReference type="Gene3D" id="1.10.357.10">
    <property type="entry name" value="Tetracycline Repressor, domain 2"/>
    <property type="match status" value="1"/>
</dbReference>
<organism evidence="6 7">
    <name type="scientific">Trujillonella endophytica</name>
    <dbReference type="NCBI Taxonomy" id="673521"/>
    <lineage>
        <taxon>Bacteria</taxon>
        <taxon>Bacillati</taxon>
        <taxon>Actinomycetota</taxon>
        <taxon>Actinomycetes</taxon>
        <taxon>Geodermatophilales</taxon>
        <taxon>Geodermatophilaceae</taxon>
        <taxon>Trujillonella</taxon>
    </lineage>
</organism>
<gene>
    <name evidence="6" type="ORF">SAMN05660991_01045</name>
</gene>
<dbReference type="AlphaFoldDB" id="A0A1H8R6Q6"/>
<proteinExistence type="predicted"/>
<evidence type="ECO:0000313" key="6">
    <source>
        <dbReference type="EMBL" id="SEO62349.1"/>
    </source>
</evidence>
<dbReference type="GO" id="GO:0000976">
    <property type="term" value="F:transcription cis-regulatory region binding"/>
    <property type="evidence" value="ECO:0007669"/>
    <property type="project" value="TreeGrafter"/>
</dbReference>
<dbReference type="PANTHER" id="PTHR30055:SF234">
    <property type="entry name" value="HTH-TYPE TRANSCRIPTIONAL REGULATOR BETI"/>
    <property type="match status" value="1"/>
</dbReference>